<dbReference type="InterPro" id="IPR032595">
    <property type="entry name" value="DUF4905"/>
</dbReference>
<dbReference type="EMBL" id="CP076132">
    <property type="protein sequence ID" value="QWG00994.1"/>
    <property type="molecule type" value="Genomic_DNA"/>
</dbReference>
<dbReference type="AlphaFoldDB" id="A0AAX1N0F8"/>
<dbReference type="Proteomes" id="UP000678679">
    <property type="component" value="Chromosome 1"/>
</dbReference>
<dbReference type="Pfam" id="PF16248">
    <property type="entry name" value="DUF4905"/>
    <property type="match status" value="1"/>
</dbReference>
<evidence type="ECO:0000313" key="1">
    <source>
        <dbReference type="EMBL" id="QWG00994.1"/>
    </source>
</evidence>
<dbReference type="KEGG" id="fya:KMW28_15185"/>
<accession>A0AAX1N0F8</accession>
<name>A0AAX1N0F8_9BACT</name>
<evidence type="ECO:0000313" key="2">
    <source>
        <dbReference type="Proteomes" id="UP000678679"/>
    </source>
</evidence>
<keyword evidence="2" id="KW-1185">Reference proteome</keyword>
<sequence>MASLSKTLNYLAYGQVWRILYDHQLKVLLVEMRSSEEKEVCFSCIRLENQEVVWEGLQLKEKWWVTMAGVKDGFLYFNEFAHDQRMPKVKKMEKLDILEAIIVQDNEKDPELVDTALGIQNPVIYPSDSEHTSSLVEFLEGQGFHPERDSSIHYLETASSINFCFMEKQGDQLSRRMLICSMEGDILYNQLMDKEVKEQIMDSFFVIDQMLVYIEDKITLCGIPLPPTDN</sequence>
<protein>
    <submittedName>
        <fullName evidence="1">DUF4905 domain-containing protein</fullName>
    </submittedName>
</protein>
<proteinExistence type="predicted"/>
<gene>
    <name evidence="1" type="ORF">KMW28_15185</name>
</gene>
<reference evidence="1 2" key="1">
    <citation type="submission" date="2021-05" db="EMBL/GenBank/DDBJ databases">
        <title>Comparative genomic studies on the polysaccharide-degrading batcterial strains of the Flammeovirga genus.</title>
        <authorList>
            <person name="Zewei F."/>
            <person name="Zheng Z."/>
            <person name="Yu L."/>
            <person name="Ruyue G."/>
            <person name="Yanhong M."/>
            <person name="Yuanyuan C."/>
            <person name="Jingyan G."/>
            <person name="Wenjun H."/>
        </authorList>
    </citation>
    <scope>NUCLEOTIDE SEQUENCE [LARGE SCALE GENOMIC DNA]</scope>
    <source>
        <strain evidence="1 2">NBRC:100898</strain>
    </source>
</reference>
<organism evidence="1 2">
    <name type="scientific">Flammeovirga yaeyamensis</name>
    <dbReference type="NCBI Taxonomy" id="367791"/>
    <lineage>
        <taxon>Bacteria</taxon>
        <taxon>Pseudomonadati</taxon>
        <taxon>Bacteroidota</taxon>
        <taxon>Cytophagia</taxon>
        <taxon>Cytophagales</taxon>
        <taxon>Flammeovirgaceae</taxon>
        <taxon>Flammeovirga</taxon>
    </lineage>
</organism>
<dbReference type="RefSeq" id="WP_169662579.1">
    <property type="nucleotide sequence ID" value="NZ_CP076132.1"/>
</dbReference>